<dbReference type="EMBL" id="DF933835">
    <property type="protein sequence ID" value="GAM40717.1"/>
    <property type="molecule type" value="Genomic_DNA"/>
</dbReference>
<organism evidence="2 3">
    <name type="scientific">Talaromyces pinophilus</name>
    <name type="common">Penicillium pinophilum</name>
    <dbReference type="NCBI Taxonomy" id="128442"/>
    <lineage>
        <taxon>Eukaryota</taxon>
        <taxon>Fungi</taxon>
        <taxon>Dikarya</taxon>
        <taxon>Ascomycota</taxon>
        <taxon>Pezizomycotina</taxon>
        <taxon>Eurotiomycetes</taxon>
        <taxon>Eurotiomycetidae</taxon>
        <taxon>Eurotiales</taxon>
        <taxon>Trichocomaceae</taxon>
        <taxon>Talaromyces</taxon>
        <taxon>Talaromyces sect. Talaromyces</taxon>
    </lineage>
</organism>
<name>A0A6N4SLW9_TALPI</name>
<evidence type="ECO:0000313" key="2">
    <source>
        <dbReference type="EMBL" id="GAM40717.1"/>
    </source>
</evidence>
<evidence type="ECO:0000313" key="3">
    <source>
        <dbReference type="Proteomes" id="UP000053095"/>
    </source>
</evidence>
<comment type="caution">
    <text evidence="2">The sequence shown here is derived from an EMBL/GenBank/DDBJ whole genome shotgun (WGS) entry which is preliminary data.</text>
</comment>
<dbReference type="AlphaFoldDB" id="A0A6N4SLW9"/>
<evidence type="ECO:0000256" key="1">
    <source>
        <dbReference type="SAM" id="SignalP"/>
    </source>
</evidence>
<sequence length="127" mass="14014">MKFITSALLLLLPFAAIAAPAPDSAESRSVAPTGEEIFDKRAEELCSIINVSTYVNCRSGPGTGYSVVTTFKEGEKWYYSCYEPGTCTEGNCTWDWNEDWGCYVNGYYTSANCSKVCYEIANLGLCY</sequence>
<accession>A0A6N4SLW9</accession>
<feature type="signal peptide" evidence="1">
    <location>
        <begin position="1"/>
        <end position="18"/>
    </location>
</feature>
<gene>
    <name evidence="2" type="ORF">TCE0_039r13281</name>
</gene>
<proteinExistence type="predicted"/>
<dbReference type="Gene3D" id="2.30.30.40">
    <property type="entry name" value="SH3 Domains"/>
    <property type="match status" value="1"/>
</dbReference>
<feature type="chain" id="PRO_5027804042" evidence="1">
    <location>
        <begin position="19"/>
        <end position="127"/>
    </location>
</feature>
<keyword evidence="3" id="KW-1185">Reference proteome</keyword>
<keyword evidence="1" id="KW-0732">Signal</keyword>
<dbReference type="Proteomes" id="UP000053095">
    <property type="component" value="Unassembled WGS sequence"/>
</dbReference>
<reference evidence="3" key="1">
    <citation type="journal article" date="2015" name="Genome Announc.">
        <title>Draft genome sequence of Talaromyces cellulolyticus strain Y-94, a source of lignocellulosic biomass-degrading enzymes.</title>
        <authorList>
            <person name="Fujii T."/>
            <person name="Koike H."/>
            <person name="Sawayama S."/>
            <person name="Yano S."/>
            <person name="Inoue H."/>
        </authorList>
    </citation>
    <scope>NUCLEOTIDE SEQUENCE [LARGE SCALE GENOMIC DNA]</scope>
    <source>
        <strain evidence="3">Y-94</strain>
    </source>
</reference>
<protein>
    <submittedName>
        <fullName evidence="2">MBL2-like secreted peptide</fullName>
    </submittedName>
</protein>